<dbReference type="InterPro" id="IPR045020">
    <property type="entry name" value="PRX_1cys"/>
</dbReference>
<evidence type="ECO:0000313" key="10">
    <source>
        <dbReference type="EMBL" id="QNP45910.1"/>
    </source>
</evidence>
<protein>
    <recommendedName>
        <fullName evidence="7">Thioredoxin peroxidase</fullName>
    </recommendedName>
</protein>
<sequence length="234" mass="25705">MTLSIGSVAPDFTAETTQGPIRFHDWIGDSYAILFSHPKDYTPVCTTELGYMAGLADEFAKRNTKVIGLSVDKVGDHEGWARDIKDVTGNDVNFPMIGDHDLKVAKLYNMLPADAGETSEGRTAATNATVRTVYIVGPDKLIKAMLIYPMSSGRNFDEVLRLLDSIQITAKHSVATPVNWKQGEDCIIVPSLSDEAAREKFPGGWKTLKPYLRTVPQPKDEPAVEQKLEVPVAQ</sequence>
<keyword evidence="2" id="KW-0575">Peroxidase</keyword>
<evidence type="ECO:0000259" key="9">
    <source>
        <dbReference type="PROSITE" id="PS51352"/>
    </source>
</evidence>
<dbReference type="Gene3D" id="3.30.1020.10">
    <property type="entry name" value="Antioxidant, Horf6, Chain A, domain2"/>
    <property type="match status" value="1"/>
</dbReference>
<comment type="similarity">
    <text evidence="6">Belongs to the peroxiredoxin family. Prx6 subfamily.</text>
</comment>
<feature type="domain" description="Thioredoxin" evidence="9">
    <location>
        <begin position="3"/>
        <end position="168"/>
    </location>
</feature>
<dbReference type="InterPro" id="IPR036249">
    <property type="entry name" value="Thioredoxin-like_sf"/>
</dbReference>
<evidence type="ECO:0000256" key="2">
    <source>
        <dbReference type="ARBA" id="ARBA00022559"/>
    </source>
</evidence>
<name>A0ABX6T809_9SPHN</name>
<evidence type="ECO:0000256" key="1">
    <source>
        <dbReference type="ARBA" id="ARBA00009796"/>
    </source>
</evidence>
<evidence type="ECO:0000313" key="11">
    <source>
        <dbReference type="Proteomes" id="UP000516105"/>
    </source>
</evidence>
<accession>A0ABX6T809</accession>
<evidence type="ECO:0000256" key="6">
    <source>
        <dbReference type="ARBA" id="ARBA00025719"/>
    </source>
</evidence>
<dbReference type="PIRSF" id="PIRSF000239">
    <property type="entry name" value="AHPC"/>
    <property type="match status" value="1"/>
</dbReference>
<dbReference type="InterPro" id="IPR024706">
    <property type="entry name" value="Peroxiredoxin_AhpC-typ"/>
</dbReference>
<keyword evidence="3" id="KW-0049">Antioxidant</keyword>
<reference evidence="10 11" key="1">
    <citation type="submission" date="2020-08" db="EMBL/GenBank/DDBJ databases">
        <title>Genome sequence of Sphingomonas sediminicola KACC 15039T.</title>
        <authorList>
            <person name="Hyun D.-W."/>
            <person name="Bae J.-W."/>
        </authorList>
    </citation>
    <scope>NUCLEOTIDE SEQUENCE [LARGE SCALE GENOMIC DNA]</scope>
    <source>
        <strain evidence="10 11">KACC 15039</strain>
    </source>
</reference>
<dbReference type="SUPFAM" id="SSF52833">
    <property type="entry name" value="Thioredoxin-like"/>
    <property type="match status" value="1"/>
</dbReference>
<dbReference type="RefSeq" id="WP_187708863.1">
    <property type="nucleotide sequence ID" value="NZ_CP060782.1"/>
</dbReference>
<evidence type="ECO:0000256" key="8">
    <source>
        <dbReference type="ARBA" id="ARBA00037420"/>
    </source>
</evidence>
<evidence type="ECO:0000256" key="3">
    <source>
        <dbReference type="ARBA" id="ARBA00022862"/>
    </source>
</evidence>
<dbReference type="Pfam" id="PF10417">
    <property type="entry name" value="1-cysPrx_C"/>
    <property type="match status" value="1"/>
</dbReference>
<dbReference type="InterPro" id="IPR013766">
    <property type="entry name" value="Thioredoxin_domain"/>
</dbReference>
<dbReference type="CDD" id="cd03016">
    <property type="entry name" value="PRX_1cys"/>
    <property type="match status" value="1"/>
</dbReference>
<evidence type="ECO:0000256" key="5">
    <source>
        <dbReference type="ARBA" id="ARBA00023284"/>
    </source>
</evidence>
<keyword evidence="4" id="KW-0560">Oxidoreductase</keyword>
<proteinExistence type="inferred from homology"/>
<keyword evidence="5" id="KW-0676">Redox-active center</keyword>
<dbReference type="PANTHER" id="PTHR10681">
    <property type="entry name" value="THIOREDOXIN PEROXIDASE"/>
    <property type="match status" value="1"/>
</dbReference>
<dbReference type="InterPro" id="IPR050217">
    <property type="entry name" value="Peroxiredoxin"/>
</dbReference>
<dbReference type="Proteomes" id="UP000516105">
    <property type="component" value="Chromosome"/>
</dbReference>
<comment type="similarity">
    <text evidence="1">Belongs to the peroxiredoxin family. AhpC/Prx1 subfamily.</text>
</comment>
<dbReference type="InterPro" id="IPR019479">
    <property type="entry name" value="Peroxiredoxin_C"/>
</dbReference>
<organism evidence="10 11">
    <name type="scientific">Sphingomonas sediminicola</name>
    <dbReference type="NCBI Taxonomy" id="386874"/>
    <lineage>
        <taxon>Bacteria</taxon>
        <taxon>Pseudomonadati</taxon>
        <taxon>Pseudomonadota</taxon>
        <taxon>Alphaproteobacteria</taxon>
        <taxon>Sphingomonadales</taxon>
        <taxon>Sphingomonadaceae</taxon>
        <taxon>Sphingomonas</taxon>
    </lineage>
</organism>
<dbReference type="InterPro" id="IPR000866">
    <property type="entry name" value="AhpC/TSA"/>
</dbReference>
<keyword evidence="11" id="KW-1185">Reference proteome</keyword>
<comment type="function">
    <text evidence="8">Thiol-specific peroxidase that catalyzes the reduction of hydrogen peroxide and organic hydroperoxides to water and alcohols, respectively. Plays a role in cell protection against oxidative stress by detoxifying peroxides.</text>
</comment>
<dbReference type="EMBL" id="CP060782">
    <property type="protein sequence ID" value="QNP45910.1"/>
    <property type="molecule type" value="Genomic_DNA"/>
</dbReference>
<dbReference type="Gene3D" id="3.40.30.10">
    <property type="entry name" value="Glutaredoxin"/>
    <property type="match status" value="1"/>
</dbReference>
<dbReference type="PANTHER" id="PTHR10681:SF128">
    <property type="entry name" value="THIOREDOXIN-DEPENDENT PEROXIDE REDUCTASE, MITOCHONDRIAL"/>
    <property type="match status" value="1"/>
</dbReference>
<evidence type="ECO:0000256" key="7">
    <source>
        <dbReference type="ARBA" id="ARBA00032824"/>
    </source>
</evidence>
<dbReference type="Pfam" id="PF00578">
    <property type="entry name" value="AhpC-TSA"/>
    <property type="match status" value="1"/>
</dbReference>
<gene>
    <name evidence="10" type="ORF">H9L14_00950</name>
</gene>
<evidence type="ECO:0000256" key="4">
    <source>
        <dbReference type="ARBA" id="ARBA00023002"/>
    </source>
</evidence>
<dbReference type="PROSITE" id="PS51352">
    <property type="entry name" value="THIOREDOXIN_2"/>
    <property type="match status" value="1"/>
</dbReference>